<dbReference type="STRING" id="400727.A0A2T7PA88"/>
<dbReference type="PROSITE" id="PS00022">
    <property type="entry name" value="EGF_1"/>
    <property type="match status" value="1"/>
</dbReference>
<feature type="compositionally biased region" description="Basic residues" evidence="7">
    <location>
        <begin position="131"/>
        <end position="140"/>
    </location>
</feature>
<evidence type="ECO:0000256" key="6">
    <source>
        <dbReference type="PROSITE-ProRule" id="PRU00076"/>
    </source>
</evidence>
<dbReference type="EMBL" id="PZQS01000005">
    <property type="protein sequence ID" value="PVD30321.1"/>
    <property type="molecule type" value="Genomic_DNA"/>
</dbReference>
<dbReference type="InterPro" id="IPR000152">
    <property type="entry name" value="EGF-type_Asp/Asn_hydroxyl_site"/>
</dbReference>
<keyword evidence="3" id="KW-0677">Repeat</keyword>
<dbReference type="Proteomes" id="UP000245119">
    <property type="component" value="Linkage Group LG5"/>
</dbReference>
<evidence type="ECO:0000256" key="3">
    <source>
        <dbReference type="ARBA" id="ARBA00022737"/>
    </source>
</evidence>
<keyword evidence="10" id="KW-1185">Reference proteome</keyword>
<protein>
    <recommendedName>
        <fullName evidence="8">EGF-like domain-containing protein</fullName>
    </recommendedName>
</protein>
<dbReference type="AlphaFoldDB" id="A0A2T7PA88"/>
<evidence type="ECO:0000259" key="8">
    <source>
        <dbReference type="PROSITE" id="PS50026"/>
    </source>
</evidence>
<name>A0A2T7PA88_POMCA</name>
<evidence type="ECO:0000313" key="10">
    <source>
        <dbReference type="Proteomes" id="UP000245119"/>
    </source>
</evidence>
<dbReference type="Pfam" id="PF00008">
    <property type="entry name" value="EGF"/>
    <property type="match status" value="1"/>
</dbReference>
<evidence type="ECO:0000256" key="1">
    <source>
        <dbReference type="ARBA" id="ARBA00022536"/>
    </source>
</evidence>
<reference evidence="9 10" key="1">
    <citation type="submission" date="2018-04" db="EMBL/GenBank/DDBJ databases">
        <title>The genome of golden apple snail Pomacea canaliculata provides insight into stress tolerance and invasive adaptation.</title>
        <authorList>
            <person name="Liu C."/>
            <person name="Liu B."/>
            <person name="Ren Y."/>
            <person name="Zhang Y."/>
            <person name="Wang H."/>
            <person name="Li S."/>
            <person name="Jiang F."/>
            <person name="Yin L."/>
            <person name="Zhang G."/>
            <person name="Qian W."/>
            <person name="Fan W."/>
        </authorList>
    </citation>
    <scope>NUCLEOTIDE SEQUENCE [LARGE SCALE GENOMIC DNA]</scope>
    <source>
        <strain evidence="9">SZHN2017</strain>
        <tissue evidence="9">Muscle</tissue>
    </source>
</reference>
<dbReference type="SMART" id="SM00179">
    <property type="entry name" value="EGF_CA"/>
    <property type="match status" value="1"/>
</dbReference>
<dbReference type="CDD" id="cd00054">
    <property type="entry name" value="EGF_CA"/>
    <property type="match status" value="1"/>
</dbReference>
<sequence>MAPCVSTAHLGRLCESRVQVCHLRPCLNGATCLDSAFGFVCFCRPGFSGYQCETVLATQGGSDIMPVHNVGQPLPKVCLCLSFLGGGGNTEAQSQEQRVQDLRTTATVQFSLDSPSPKEDRAQKTQNPAPRRGRRRRPTTLHRSPASDRQQPGDDGDEDKYPNIVHLHRQLSTPTTVTRTFLVLHAGWMTPNLAQISTRCREAARARDKGT</sequence>
<dbReference type="SUPFAM" id="SSF57196">
    <property type="entry name" value="EGF/Laminin"/>
    <property type="match status" value="1"/>
</dbReference>
<feature type="disulfide bond" evidence="6">
    <location>
        <begin position="43"/>
        <end position="52"/>
    </location>
</feature>
<dbReference type="Gene3D" id="2.10.25.10">
    <property type="entry name" value="Laminin"/>
    <property type="match status" value="1"/>
</dbReference>
<keyword evidence="4 6" id="KW-1015">Disulfide bond</keyword>
<dbReference type="InterPro" id="IPR001881">
    <property type="entry name" value="EGF-like_Ca-bd_dom"/>
</dbReference>
<evidence type="ECO:0000256" key="5">
    <source>
        <dbReference type="ARBA" id="ARBA00023180"/>
    </source>
</evidence>
<dbReference type="FunFam" id="2.10.25.10:FF:000185">
    <property type="entry name" value="basement membrane-specific heparan sulfate proteoglycan core protein-like"/>
    <property type="match status" value="1"/>
</dbReference>
<dbReference type="InterPro" id="IPR000742">
    <property type="entry name" value="EGF"/>
</dbReference>
<comment type="caution">
    <text evidence="9">The sequence shown here is derived from an EMBL/GenBank/DDBJ whole genome shotgun (WGS) entry which is preliminary data.</text>
</comment>
<gene>
    <name evidence="9" type="ORF">C0Q70_09585</name>
</gene>
<dbReference type="SMART" id="SM00181">
    <property type="entry name" value="EGF"/>
    <property type="match status" value="1"/>
</dbReference>
<proteinExistence type="predicted"/>
<keyword evidence="2" id="KW-0732">Signal</keyword>
<keyword evidence="5" id="KW-0325">Glycoprotein</keyword>
<dbReference type="PROSITE" id="PS50026">
    <property type="entry name" value="EGF_3"/>
    <property type="match status" value="1"/>
</dbReference>
<evidence type="ECO:0000256" key="4">
    <source>
        <dbReference type="ARBA" id="ARBA00023157"/>
    </source>
</evidence>
<dbReference type="GO" id="GO:0071944">
    <property type="term" value="C:cell periphery"/>
    <property type="evidence" value="ECO:0007669"/>
    <property type="project" value="UniProtKB-ARBA"/>
</dbReference>
<accession>A0A2T7PA88</accession>
<comment type="caution">
    <text evidence="6">Lacks conserved residue(s) required for the propagation of feature annotation.</text>
</comment>
<dbReference type="PROSITE" id="PS00010">
    <property type="entry name" value="ASX_HYDROXYL"/>
    <property type="match status" value="1"/>
</dbReference>
<feature type="region of interest" description="Disordered" evidence="7">
    <location>
        <begin position="110"/>
        <end position="161"/>
    </location>
</feature>
<dbReference type="PROSITE" id="PS01186">
    <property type="entry name" value="EGF_2"/>
    <property type="match status" value="1"/>
</dbReference>
<dbReference type="GO" id="GO:0005509">
    <property type="term" value="F:calcium ion binding"/>
    <property type="evidence" value="ECO:0007669"/>
    <property type="project" value="InterPro"/>
</dbReference>
<feature type="domain" description="EGF-like" evidence="8">
    <location>
        <begin position="17"/>
        <end position="53"/>
    </location>
</feature>
<keyword evidence="1 6" id="KW-0245">EGF-like domain</keyword>
<evidence type="ECO:0000256" key="7">
    <source>
        <dbReference type="SAM" id="MobiDB-lite"/>
    </source>
</evidence>
<organism evidence="9 10">
    <name type="scientific">Pomacea canaliculata</name>
    <name type="common">Golden apple snail</name>
    <dbReference type="NCBI Taxonomy" id="400727"/>
    <lineage>
        <taxon>Eukaryota</taxon>
        <taxon>Metazoa</taxon>
        <taxon>Spiralia</taxon>
        <taxon>Lophotrochozoa</taxon>
        <taxon>Mollusca</taxon>
        <taxon>Gastropoda</taxon>
        <taxon>Caenogastropoda</taxon>
        <taxon>Architaenioglossa</taxon>
        <taxon>Ampullarioidea</taxon>
        <taxon>Ampullariidae</taxon>
        <taxon>Pomacea</taxon>
    </lineage>
</organism>
<evidence type="ECO:0000313" key="9">
    <source>
        <dbReference type="EMBL" id="PVD30321.1"/>
    </source>
</evidence>
<evidence type="ECO:0000256" key="2">
    <source>
        <dbReference type="ARBA" id="ARBA00022729"/>
    </source>
</evidence>